<gene>
    <name evidence="2" type="ORF">BLNAU_6473</name>
</gene>
<name>A0ABQ9Y407_9EUKA</name>
<evidence type="ECO:0000256" key="1">
    <source>
        <dbReference type="SAM" id="SignalP"/>
    </source>
</evidence>
<keyword evidence="3" id="KW-1185">Reference proteome</keyword>
<organism evidence="2 3">
    <name type="scientific">Blattamonas nauphoetae</name>
    <dbReference type="NCBI Taxonomy" id="2049346"/>
    <lineage>
        <taxon>Eukaryota</taxon>
        <taxon>Metamonada</taxon>
        <taxon>Preaxostyla</taxon>
        <taxon>Oxymonadida</taxon>
        <taxon>Blattamonas</taxon>
    </lineage>
</organism>
<protein>
    <submittedName>
        <fullName evidence="2">Uncharacterized protein</fullName>
    </submittedName>
</protein>
<proteinExistence type="predicted"/>
<comment type="caution">
    <text evidence="2">The sequence shown here is derived from an EMBL/GenBank/DDBJ whole genome shotgun (WGS) entry which is preliminary data.</text>
</comment>
<evidence type="ECO:0000313" key="3">
    <source>
        <dbReference type="Proteomes" id="UP001281761"/>
    </source>
</evidence>
<keyword evidence="1" id="KW-0732">Signal</keyword>
<dbReference type="Proteomes" id="UP001281761">
    <property type="component" value="Unassembled WGS sequence"/>
</dbReference>
<feature type="signal peptide" evidence="1">
    <location>
        <begin position="1"/>
        <end position="21"/>
    </location>
</feature>
<feature type="chain" id="PRO_5046693781" evidence="1">
    <location>
        <begin position="22"/>
        <end position="426"/>
    </location>
</feature>
<reference evidence="2 3" key="1">
    <citation type="journal article" date="2022" name="bioRxiv">
        <title>Genomics of Preaxostyla Flagellates Illuminates Evolutionary Transitions and the Path Towards Mitochondrial Loss.</title>
        <authorList>
            <person name="Novak L.V.F."/>
            <person name="Treitli S.C."/>
            <person name="Pyrih J."/>
            <person name="Halakuc P."/>
            <person name="Pipaliya S.V."/>
            <person name="Vacek V."/>
            <person name="Brzon O."/>
            <person name="Soukal P."/>
            <person name="Eme L."/>
            <person name="Dacks J.B."/>
            <person name="Karnkowska A."/>
            <person name="Elias M."/>
            <person name="Hampl V."/>
        </authorList>
    </citation>
    <scope>NUCLEOTIDE SEQUENCE [LARGE SCALE GENOMIC DNA]</scope>
    <source>
        <strain evidence="2">NAU3</strain>
        <tissue evidence="2">Gut</tissue>
    </source>
</reference>
<sequence>MLTPLSFHLLLLLISSDDCQATREYFVHPDSADSCNTGRQYSCQSIPAIFLKAPKDTYITLNIHFMVDGFDIFTESLLIDNFRMILQPDEEVLDASDLQQTFTTEHDVVLRSPYDYEPGFLHLKQFFITYTNLDASIKVETNGQLSLDRCTFTSPSITTPISNQEEPEIPDCAPNNPEAFFIDCHGSLVVDEHTIFQGLRKDAVLHIQNSSVILRYFRFKDNFVNVLVDLNGSLEVQSTNEGFDAYNESKGVVFNSVKETKIYIVTKTEATDNTGSVTGAAAADASLIFEVLKHDPQLHPSSFTITINEADGNTDGKEQRLVFGLAGRDLYTCKRGETIYTPLFEVFPTEYPNDHHFLINVTESDGRYVEGWLSREYFPLPADQNYTLLFSMTKGDPLAGFVFRTLSAKSVTVRLFSIVLWLICFL</sequence>
<dbReference type="EMBL" id="JARBJD010000037">
    <property type="protein sequence ID" value="KAK2958439.1"/>
    <property type="molecule type" value="Genomic_DNA"/>
</dbReference>
<evidence type="ECO:0000313" key="2">
    <source>
        <dbReference type="EMBL" id="KAK2958439.1"/>
    </source>
</evidence>
<accession>A0ABQ9Y407</accession>